<keyword evidence="3" id="KW-1185">Reference proteome</keyword>
<dbReference type="InterPro" id="IPR002048">
    <property type="entry name" value="EF_hand_dom"/>
</dbReference>
<evidence type="ECO:0000259" key="1">
    <source>
        <dbReference type="PROSITE" id="PS50222"/>
    </source>
</evidence>
<evidence type="ECO:0000313" key="2">
    <source>
        <dbReference type="EMBL" id="EHK52617.1"/>
    </source>
</evidence>
<dbReference type="PROSITE" id="PS00018">
    <property type="entry name" value="EF_HAND_1"/>
    <property type="match status" value="1"/>
</dbReference>
<dbReference type="OrthoDB" id="7366896at2"/>
<protein>
    <recommendedName>
        <fullName evidence="1">EF-hand domain-containing protein</fullName>
    </recommendedName>
</protein>
<reference evidence="2 3" key="1">
    <citation type="journal article" date="2012" name="J. Bacteriol.">
        <title>Draft Genome Sequence of Mesorhizobium alhagi CCNWXJ12-2T, a Novel Salt-Resistant Species Isolated from the Desert of Northwestern China.</title>
        <authorList>
            <person name="Zhou M."/>
            <person name="Chen W."/>
            <person name="Chen H."/>
            <person name="Wei G."/>
        </authorList>
    </citation>
    <scope>NUCLEOTIDE SEQUENCE [LARGE SCALE GENOMIC DNA]</scope>
    <source>
        <strain evidence="2 3">CCNWXJ12-2</strain>
    </source>
</reference>
<dbReference type="EMBL" id="AHAM01000312">
    <property type="protein sequence ID" value="EHK52617.1"/>
    <property type="molecule type" value="Genomic_DNA"/>
</dbReference>
<accession>H0I330</accession>
<proteinExistence type="predicted"/>
<dbReference type="RefSeq" id="WP_008840437.1">
    <property type="nucleotide sequence ID" value="NZ_AHAM01000312.1"/>
</dbReference>
<dbReference type="AlphaFoldDB" id="H0I330"/>
<gene>
    <name evidence="2" type="ORF">MAXJ12_34459</name>
</gene>
<dbReference type="Proteomes" id="UP000003250">
    <property type="component" value="Unassembled WGS sequence"/>
</dbReference>
<sequence>MFAIMGAAAMSPPALGISRISRDFQERIFHAVDQNSDGSVESEDIQSFFHGLDEDQAE</sequence>
<dbReference type="PATRIC" id="fig|1107882.3.peg.6648"/>
<organism evidence="2 3">
    <name type="scientific">Mesorhizobium alhagi CCNWXJ12-2</name>
    <dbReference type="NCBI Taxonomy" id="1107882"/>
    <lineage>
        <taxon>Bacteria</taxon>
        <taxon>Pseudomonadati</taxon>
        <taxon>Pseudomonadota</taxon>
        <taxon>Alphaproteobacteria</taxon>
        <taxon>Hyphomicrobiales</taxon>
        <taxon>Phyllobacteriaceae</taxon>
        <taxon>Allomesorhizobium</taxon>
    </lineage>
</organism>
<dbReference type="InterPro" id="IPR018247">
    <property type="entry name" value="EF_Hand_1_Ca_BS"/>
</dbReference>
<dbReference type="PROSITE" id="PS50222">
    <property type="entry name" value="EF_HAND_2"/>
    <property type="match status" value="1"/>
</dbReference>
<name>H0I330_9HYPH</name>
<evidence type="ECO:0000313" key="3">
    <source>
        <dbReference type="Proteomes" id="UP000003250"/>
    </source>
</evidence>
<feature type="domain" description="EF-hand" evidence="1">
    <location>
        <begin position="20"/>
        <end position="55"/>
    </location>
</feature>
<dbReference type="GO" id="GO:0005509">
    <property type="term" value="F:calcium ion binding"/>
    <property type="evidence" value="ECO:0007669"/>
    <property type="project" value="InterPro"/>
</dbReference>